<keyword evidence="3" id="KW-1185">Reference proteome</keyword>
<keyword evidence="1" id="KW-0472">Membrane</keyword>
<sequence length="59" mass="6431">MNKKTMEIVLGIGSVLMFIVMLIFVHLAGIEPQGYGFTAALMLFVLAVSFAGIKITRID</sequence>
<organism evidence="2 3">
    <name type="scientific">Methanococcoides methylutens</name>
    <dbReference type="NCBI Taxonomy" id="2226"/>
    <lineage>
        <taxon>Archaea</taxon>
        <taxon>Methanobacteriati</taxon>
        <taxon>Methanobacteriota</taxon>
        <taxon>Stenosarchaea group</taxon>
        <taxon>Methanomicrobia</taxon>
        <taxon>Methanosarcinales</taxon>
        <taxon>Methanosarcinaceae</taxon>
        <taxon>Methanococcoides</taxon>
    </lineage>
</organism>
<dbReference type="RefSeq" id="WP_048195670.1">
    <property type="nucleotide sequence ID" value="NZ_CAAGSM010000001.1"/>
</dbReference>
<protein>
    <submittedName>
        <fullName evidence="2">Uncharacterized protein</fullName>
    </submittedName>
</protein>
<feature type="transmembrane region" description="Helical" evidence="1">
    <location>
        <begin position="34"/>
        <end position="53"/>
    </location>
</feature>
<gene>
    <name evidence="2" type="ORF">LI82_11300</name>
</gene>
<dbReference type="GeneID" id="69201069"/>
<name>A0A099T032_METMT</name>
<reference evidence="2 3" key="1">
    <citation type="submission" date="2014-09" db="EMBL/GenBank/DDBJ databases">
        <title>Draft genome sequence of an obligately methylotrophic methanogen, Methanococcoides methylutens, isolated from marine sediment.</title>
        <authorList>
            <person name="Guan Y."/>
            <person name="Ngugi D.K."/>
            <person name="Blom J."/>
            <person name="Ali S."/>
            <person name="Ferry J.G."/>
            <person name="Stingl U."/>
        </authorList>
    </citation>
    <scope>NUCLEOTIDE SEQUENCE [LARGE SCALE GENOMIC DNA]</scope>
    <source>
        <strain evidence="2 3">DSM 2657</strain>
    </source>
</reference>
<feature type="transmembrane region" description="Helical" evidence="1">
    <location>
        <begin position="7"/>
        <end position="28"/>
    </location>
</feature>
<accession>A0A099T032</accession>
<keyword evidence="1" id="KW-1133">Transmembrane helix</keyword>
<keyword evidence="1" id="KW-0812">Transmembrane</keyword>
<evidence type="ECO:0000313" key="3">
    <source>
        <dbReference type="Proteomes" id="UP000029859"/>
    </source>
</evidence>
<dbReference type="AlphaFoldDB" id="A0A099T032"/>
<evidence type="ECO:0000256" key="1">
    <source>
        <dbReference type="SAM" id="Phobius"/>
    </source>
</evidence>
<proteinExistence type="predicted"/>
<dbReference type="EMBL" id="JRHO01000014">
    <property type="protein sequence ID" value="KGK98294.1"/>
    <property type="molecule type" value="Genomic_DNA"/>
</dbReference>
<dbReference type="Proteomes" id="UP000029859">
    <property type="component" value="Unassembled WGS sequence"/>
</dbReference>
<comment type="caution">
    <text evidence="2">The sequence shown here is derived from an EMBL/GenBank/DDBJ whole genome shotgun (WGS) entry which is preliminary data.</text>
</comment>
<dbReference type="OrthoDB" id="141625at2157"/>
<evidence type="ECO:0000313" key="2">
    <source>
        <dbReference type="EMBL" id="KGK98294.1"/>
    </source>
</evidence>